<dbReference type="InterPro" id="IPR011527">
    <property type="entry name" value="ABC1_TM_dom"/>
</dbReference>
<protein>
    <submittedName>
        <fullName evidence="10">Uncharacterized protein</fullName>
    </submittedName>
</protein>
<dbReference type="InterPro" id="IPR036640">
    <property type="entry name" value="ABC1_TM_sf"/>
</dbReference>
<name>A0ABQ6CKR9_9HYPH</name>
<proteinExistence type="predicted"/>
<evidence type="ECO:0000313" key="10">
    <source>
        <dbReference type="EMBL" id="GLS20765.1"/>
    </source>
</evidence>
<accession>A0ABQ6CKR9</accession>
<evidence type="ECO:0000259" key="8">
    <source>
        <dbReference type="PROSITE" id="PS50893"/>
    </source>
</evidence>
<feature type="transmembrane region" description="Helical" evidence="6">
    <location>
        <begin position="108"/>
        <end position="130"/>
    </location>
</feature>
<keyword evidence="11" id="KW-1185">Reference proteome</keyword>
<evidence type="ECO:0000256" key="4">
    <source>
        <dbReference type="ARBA" id="ARBA00023136"/>
    </source>
</evidence>
<dbReference type="InterPro" id="IPR003439">
    <property type="entry name" value="ABC_transporter-like_ATP-bd"/>
</dbReference>
<feature type="domain" description="ABC transmembrane type-1" evidence="9">
    <location>
        <begin position="87"/>
        <end position="335"/>
    </location>
</feature>
<organism evidence="10 11">
    <name type="scientific">Labrys miyagiensis</name>
    <dbReference type="NCBI Taxonomy" id="346912"/>
    <lineage>
        <taxon>Bacteria</taxon>
        <taxon>Pseudomonadati</taxon>
        <taxon>Pseudomonadota</taxon>
        <taxon>Alphaproteobacteria</taxon>
        <taxon>Hyphomicrobiales</taxon>
        <taxon>Xanthobacteraceae</taxon>
        <taxon>Labrys</taxon>
    </lineage>
</organism>
<dbReference type="CDD" id="cd00038">
    <property type="entry name" value="CAP_ED"/>
    <property type="match status" value="1"/>
</dbReference>
<dbReference type="Pfam" id="PF00027">
    <property type="entry name" value="cNMP_binding"/>
    <property type="match status" value="1"/>
</dbReference>
<keyword evidence="4 6" id="KW-0472">Membrane</keyword>
<evidence type="ECO:0000259" key="9">
    <source>
        <dbReference type="PROSITE" id="PS50929"/>
    </source>
</evidence>
<dbReference type="Gene3D" id="1.20.1560.10">
    <property type="entry name" value="ABC transporter type 1, transmembrane domain"/>
    <property type="match status" value="1"/>
</dbReference>
<keyword evidence="3 6" id="KW-1133">Transmembrane helix</keyword>
<dbReference type="InterPro" id="IPR018488">
    <property type="entry name" value="cNMP-bd_CS"/>
</dbReference>
<dbReference type="PROSITE" id="PS50929">
    <property type="entry name" value="ABC_TM1F"/>
    <property type="match status" value="1"/>
</dbReference>
<feature type="domain" description="Cyclic nucleotide-binding" evidence="7">
    <location>
        <begin position="915"/>
        <end position="1017"/>
    </location>
</feature>
<comment type="caution">
    <text evidence="10">The sequence shown here is derived from an EMBL/GenBank/DDBJ whole genome shotgun (WGS) entry which is preliminary data.</text>
</comment>
<dbReference type="Gene3D" id="3.40.50.300">
    <property type="entry name" value="P-loop containing nucleotide triphosphate hydrolases"/>
    <property type="match status" value="2"/>
</dbReference>
<dbReference type="InterPro" id="IPR039421">
    <property type="entry name" value="Type_1_exporter"/>
</dbReference>
<dbReference type="Pfam" id="PF00005">
    <property type="entry name" value="ABC_tran"/>
    <property type="match status" value="1"/>
</dbReference>
<evidence type="ECO:0000256" key="3">
    <source>
        <dbReference type="ARBA" id="ARBA00022989"/>
    </source>
</evidence>
<feature type="transmembrane region" description="Helical" evidence="6">
    <location>
        <begin position="201"/>
        <end position="226"/>
    </location>
</feature>
<dbReference type="InterPro" id="IPR018490">
    <property type="entry name" value="cNMP-bd_dom_sf"/>
</dbReference>
<keyword evidence="2 6" id="KW-0812">Transmembrane</keyword>
<feature type="transmembrane region" description="Helical" evidence="6">
    <location>
        <begin position="38"/>
        <end position="55"/>
    </location>
</feature>
<dbReference type="InterPro" id="IPR027417">
    <property type="entry name" value="P-loop_NTPase"/>
</dbReference>
<feature type="region of interest" description="Disordered" evidence="5">
    <location>
        <begin position="485"/>
        <end position="520"/>
    </location>
</feature>
<reference evidence="11" key="1">
    <citation type="journal article" date="2019" name="Int. J. Syst. Evol. Microbiol.">
        <title>The Global Catalogue of Microorganisms (GCM) 10K type strain sequencing project: providing services to taxonomists for standard genome sequencing and annotation.</title>
        <authorList>
            <consortium name="The Broad Institute Genomics Platform"/>
            <consortium name="The Broad Institute Genome Sequencing Center for Infectious Disease"/>
            <person name="Wu L."/>
            <person name="Ma J."/>
        </authorList>
    </citation>
    <scope>NUCLEOTIDE SEQUENCE [LARGE SCALE GENOMIC DNA]</scope>
    <source>
        <strain evidence="11">NBRC 101365</strain>
    </source>
</reference>
<evidence type="ECO:0000313" key="11">
    <source>
        <dbReference type="Proteomes" id="UP001156882"/>
    </source>
</evidence>
<feature type="compositionally biased region" description="Acidic residues" evidence="5">
    <location>
        <begin position="501"/>
        <end position="511"/>
    </location>
</feature>
<dbReference type="PANTHER" id="PTHR43394:SF1">
    <property type="entry name" value="ATP-BINDING CASSETTE SUB-FAMILY B MEMBER 10, MITOCHONDRIAL"/>
    <property type="match status" value="1"/>
</dbReference>
<evidence type="ECO:0000256" key="6">
    <source>
        <dbReference type="SAM" id="Phobius"/>
    </source>
</evidence>
<dbReference type="SUPFAM" id="SSF90123">
    <property type="entry name" value="ABC transporter transmembrane region"/>
    <property type="match status" value="1"/>
</dbReference>
<dbReference type="EMBL" id="BSPC01000034">
    <property type="protein sequence ID" value="GLS20765.1"/>
    <property type="molecule type" value="Genomic_DNA"/>
</dbReference>
<dbReference type="Gene3D" id="2.60.120.10">
    <property type="entry name" value="Jelly Rolls"/>
    <property type="match status" value="1"/>
</dbReference>
<dbReference type="SUPFAM" id="SSF51206">
    <property type="entry name" value="cAMP-binding domain-like"/>
    <property type="match status" value="1"/>
</dbReference>
<dbReference type="SUPFAM" id="SSF52540">
    <property type="entry name" value="P-loop containing nucleoside triphosphate hydrolases"/>
    <property type="match status" value="1"/>
</dbReference>
<dbReference type="Proteomes" id="UP001156882">
    <property type="component" value="Unassembled WGS sequence"/>
</dbReference>
<dbReference type="PROSITE" id="PS00889">
    <property type="entry name" value="CNMP_BINDING_2"/>
    <property type="match status" value="1"/>
</dbReference>
<dbReference type="Pfam" id="PF00664">
    <property type="entry name" value="ABC_membrane"/>
    <property type="match status" value="1"/>
</dbReference>
<dbReference type="SMART" id="SM00100">
    <property type="entry name" value="cNMP"/>
    <property type="match status" value="1"/>
</dbReference>
<dbReference type="PROSITE" id="PS50042">
    <property type="entry name" value="CNMP_BINDING_3"/>
    <property type="match status" value="1"/>
</dbReference>
<dbReference type="PANTHER" id="PTHR43394">
    <property type="entry name" value="ATP-DEPENDENT PERMEASE MDL1, MITOCHONDRIAL"/>
    <property type="match status" value="1"/>
</dbReference>
<evidence type="ECO:0000256" key="1">
    <source>
        <dbReference type="ARBA" id="ARBA00004651"/>
    </source>
</evidence>
<sequence>MVRASSPSSESQSHSQSGGKTLEPLFTYIWKNSRRQQIYIIVIVLVSLPFYYFSLDLPRGIVNDAIQGRAFSKGTLEVPLIHIDLELPDFLGGYVFKYTALPLSRMEYLMALSLIFIVLVMINGFFRYVINMQKGKLGELLLRRLRLDLFNLLLRFSPEAIRSVRSAEVATIIRDEVEPIGGFVGDAFIQPAFLGSQAATALAFIVLQSPLLGLLAGLMVLVQAIVIPRMRREQLRLGRLRQIRSRTLAGQVGEIVDSMAEVSNHNTRGYEGQKITAILNDLFWIRYDLYGRKFMVKFINSTLSQITPFLFYSIGGYFALRGSLDIGQLVAVIAAYRDLPPPTKELIDWDQQRLDVQVKYAQIVEQFALAELPPATGTPPPAIAGSIEMEALRVRSPSGDMLLDGINLTLPVGQHVLLTGSRGEGYVAIAQVLARRYSDYSGKVRLAGHDLANLPSRWLGAKLAYLGPDPPLFGGTLRHNLTYSLRRPAPEPPEMRSNTDWGDEPDSEADVADERPAAAEASSAAEGELIELLHDTGLAETVFALGLASDLPEDPGTDLSSRIVKARLAVIEDLEASGSAACIEAFDPGSYNHHATIGENIFFGVLRRKASLDTLTDDVVILAFLRENGLFDDILALGLNVAATTCEIFAQVSNDHILFDRFSFISYSDLPRFADIVARAGRMGIPSLSKPDRQALAALAFEYCETQHHLGLLTEAVAAKALWVRGNLMRAGAGVLKDAIEFYDPGRLCVSASLRDNLLFGRINHAIPGAEQRVSHALHAAVRRYDLDGTVFGLGLDHEVGPKGRALMVTQRAAIGLVRCLIKRPEILILDQPVLSTSGEEQQRIFSAVRRRMAGRTLLAAMRDPPPGEAFDLVVTTAGNRIERSPQAAVGGSPVAEEAAPEERPEIRALRAVPMFALLDTPRLKLIAITSERVRFSDGQTLFHQDDESDAAYIILSGGVEVFAELPEGREHLASSGANSIIGEMGLISDAPRSATVVAVGDVVALRLARDVFLNLVAEIPMLALEIMRKQIARLNKAEQRFRH</sequence>
<evidence type="ECO:0000256" key="5">
    <source>
        <dbReference type="SAM" id="MobiDB-lite"/>
    </source>
</evidence>
<dbReference type="RefSeq" id="WP_284313846.1">
    <property type="nucleotide sequence ID" value="NZ_BSPC01000034.1"/>
</dbReference>
<evidence type="ECO:0000256" key="2">
    <source>
        <dbReference type="ARBA" id="ARBA00022692"/>
    </source>
</evidence>
<dbReference type="PROSITE" id="PS50893">
    <property type="entry name" value="ABC_TRANSPORTER_2"/>
    <property type="match status" value="1"/>
</dbReference>
<evidence type="ECO:0000259" key="7">
    <source>
        <dbReference type="PROSITE" id="PS50042"/>
    </source>
</evidence>
<gene>
    <name evidence="10" type="ORF">GCM10007874_37820</name>
</gene>
<dbReference type="InterPro" id="IPR014710">
    <property type="entry name" value="RmlC-like_jellyroll"/>
</dbReference>
<comment type="subcellular location">
    <subcellularLocation>
        <location evidence="1">Cell membrane</location>
        <topology evidence="1">Multi-pass membrane protein</topology>
    </subcellularLocation>
</comment>
<feature type="domain" description="ABC transporter" evidence="8">
    <location>
        <begin position="387"/>
        <end position="912"/>
    </location>
</feature>
<dbReference type="InterPro" id="IPR000595">
    <property type="entry name" value="cNMP-bd_dom"/>
</dbReference>